<feature type="compositionally biased region" description="Polar residues" evidence="1">
    <location>
        <begin position="17"/>
        <end position="26"/>
    </location>
</feature>
<evidence type="ECO:0000313" key="3">
    <source>
        <dbReference type="Proteomes" id="UP000322234"/>
    </source>
</evidence>
<evidence type="ECO:0000313" key="2">
    <source>
        <dbReference type="EMBL" id="MXQ80357.1"/>
    </source>
</evidence>
<sequence>MDDGDEACKHGCGCRESSWSRPSTSIGHLPESEGNEAAIGPPEMYKQLLPDAGLGLNAMLFRLADKPPHQVGPFGSDSENTQGSSKAWIRLHDSRLGDILRRQVNEFGKILVWLLKGITPQASPEPFLPVALLQNALNTGHQLSPDSSFCCECNNPLLNIGPEGLF</sequence>
<protein>
    <submittedName>
        <fullName evidence="2">Uncharacterized protein</fullName>
    </submittedName>
</protein>
<keyword evidence="3" id="KW-1185">Reference proteome</keyword>
<accession>A0A6B0QTZ5</accession>
<comment type="caution">
    <text evidence="2">The sequence shown here is derived from an EMBL/GenBank/DDBJ whole genome shotgun (WGS) entry which is preliminary data.</text>
</comment>
<reference evidence="2" key="1">
    <citation type="submission" date="2019-10" db="EMBL/GenBank/DDBJ databases">
        <title>The sequence and de novo assembly of the wild yak genome.</title>
        <authorList>
            <person name="Liu Y."/>
        </authorList>
    </citation>
    <scope>NUCLEOTIDE SEQUENCE [LARGE SCALE GENOMIC DNA]</scope>
    <source>
        <strain evidence="2">WY2019</strain>
    </source>
</reference>
<proteinExistence type="predicted"/>
<dbReference type="Proteomes" id="UP000322234">
    <property type="component" value="Unassembled WGS sequence"/>
</dbReference>
<dbReference type="EMBL" id="VBQZ03000004">
    <property type="protein sequence ID" value="MXQ80357.1"/>
    <property type="molecule type" value="Genomic_DNA"/>
</dbReference>
<name>A0A6B0QTZ5_9CETA</name>
<gene>
    <name evidence="2" type="ORF">E5288_WYG006419</name>
</gene>
<dbReference type="AlphaFoldDB" id="A0A6B0QTZ5"/>
<feature type="region of interest" description="Disordered" evidence="1">
    <location>
        <begin position="1"/>
        <end position="38"/>
    </location>
</feature>
<organism evidence="2 3">
    <name type="scientific">Bos mutus</name>
    <name type="common">wild yak</name>
    <dbReference type="NCBI Taxonomy" id="72004"/>
    <lineage>
        <taxon>Eukaryota</taxon>
        <taxon>Metazoa</taxon>
        <taxon>Chordata</taxon>
        <taxon>Craniata</taxon>
        <taxon>Vertebrata</taxon>
        <taxon>Euteleostomi</taxon>
        <taxon>Mammalia</taxon>
        <taxon>Eutheria</taxon>
        <taxon>Laurasiatheria</taxon>
        <taxon>Artiodactyla</taxon>
        <taxon>Ruminantia</taxon>
        <taxon>Pecora</taxon>
        <taxon>Bovidae</taxon>
        <taxon>Bovinae</taxon>
        <taxon>Bos</taxon>
    </lineage>
</organism>
<evidence type="ECO:0000256" key="1">
    <source>
        <dbReference type="SAM" id="MobiDB-lite"/>
    </source>
</evidence>